<accession>M7Z108</accession>
<protein>
    <submittedName>
        <fullName evidence="1">Uncharacterized protein</fullName>
    </submittedName>
</protein>
<dbReference type="EMBL" id="KD192900">
    <property type="protein sequence ID" value="EMS53582.1"/>
    <property type="molecule type" value="Genomic_DNA"/>
</dbReference>
<gene>
    <name evidence="1" type="ORF">TRIUR3_04126</name>
</gene>
<evidence type="ECO:0000313" key="1">
    <source>
        <dbReference type="EMBL" id="EMS53582.1"/>
    </source>
</evidence>
<organism evidence="1">
    <name type="scientific">Triticum urartu</name>
    <name type="common">Red wild einkorn</name>
    <name type="synonym">Crithodium urartu</name>
    <dbReference type="NCBI Taxonomy" id="4572"/>
    <lineage>
        <taxon>Eukaryota</taxon>
        <taxon>Viridiplantae</taxon>
        <taxon>Streptophyta</taxon>
        <taxon>Embryophyta</taxon>
        <taxon>Tracheophyta</taxon>
        <taxon>Spermatophyta</taxon>
        <taxon>Magnoliopsida</taxon>
        <taxon>Liliopsida</taxon>
        <taxon>Poales</taxon>
        <taxon>Poaceae</taxon>
        <taxon>BOP clade</taxon>
        <taxon>Pooideae</taxon>
        <taxon>Triticodae</taxon>
        <taxon>Triticeae</taxon>
        <taxon>Triticinae</taxon>
        <taxon>Triticum</taxon>
    </lineage>
</organism>
<proteinExistence type="predicted"/>
<name>M7Z108_TRIUA</name>
<dbReference type="AlphaFoldDB" id="M7Z108"/>
<sequence>MTVFETFEKKRIERKINLTQILLLDLAPGDAKAAMHAISHTCKLGNQLRIDGILVW</sequence>
<reference evidence="1" key="1">
    <citation type="journal article" date="2013" name="Nature">
        <title>Draft genome of the wheat A-genome progenitor Triticum urartu.</title>
        <authorList>
            <person name="Ling H.Q."/>
            <person name="Zhao S."/>
            <person name="Liu D."/>
            <person name="Wang J."/>
            <person name="Sun H."/>
            <person name="Zhang C."/>
            <person name="Fan H."/>
            <person name="Li D."/>
            <person name="Dong L."/>
            <person name="Tao Y."/>
            <person name="Gao C."/>
            <person name="Wu H."/>
            <person name="Li Y."/>
            <person name="Cui Y."/>
            <person name="Guo X."/>
            <person name="Zheng S."/>
            <person name="Wang B."/>
            <person name="Yu K."/>
            <person name="Liang Q."/>
            <person name="Yang W."/>
            <person name="Lou X."/>
            <person name="Chen J."/>
            <person name="Feng M."/>
            <person name="Jian J."/>
            <person name="Zhang X."/>
            <person name="Luo G."/>
            <person name="Jiang Y."/>
            <person name="Liu J."/>
            <person name="Wang Z."/>
            <person name="Sha Y."/>
            <person name="Zhang B."/>
            <person name="Wu H."/>
            <person name="Tang D."/>
            <person name="Shen Q."/>
            <person name="Xue P."/>
            <person name="Zou S."/>
            <person name="Wang X."/>
            <person name="Liu X."/>
            <person name="Wang F."/>
            <person name="Yang Y."/>
            <person name="An X."/>
            <person name="Dong Z."/>
            <person name="Zhang K."/>
            <person name="Zhang X."/>
            <person name="Luo M.C."/>
            <person name="Dvorak J."/>
            <person name="Tong Y."/>
            <person name="Wang J."/>
            <person name="Yang H."/>
            <person name="Li Z."/>
            <person name="Wang D."/>
            <person name="Zhang A."/>
            <person name="Wang J."/>
        </authorList>
    </citation>
    <scope>NUCLEOTIDE SEQUENCE</scope>
</reference>